<accession>A0AAP4QZI7</accession>
<comment type="caution">
    <text evidence="1">The sequence shown here is derived from an EMBL/GenBank/DDBJ whole genome shotgun (WGS) entry which is preliminary data.</text>
</comment>
<dbReference type="Proteomes" id="UP001172109">
    <property type="component" value="Unassembled WGS sequence"/>
</dbReference>
<evidence type="ECO:0000313" key="2">
    <source>
        <dbReference type="Proteomes" id="UP001172109"/>
    </source>
</evidence>
<gene>
    <name evidence="1" type="ORF">QZM56_07565</name>
</gene>
<reference evidence="1" key="1">
    <citation type="submission" date="2023-07" db="EMBL/GenBank/DDBJ databases">
        <title>A collection of bacterial strains from the Burkholderia cepacia Research Laboratory and Repository.</title>
        <authorList>
            <person name="Lipuma J."/>
            <person name="Spilker T."/>
            <person name="Caverly L."/>
        </authorList>
    </citation>
    <scope>NUCLEOTIDE SEQUENCE</scope>
    <source>
        <strain evidence="1">AU44979</strain>
    </source>
</reference>
<evidence type="ECO:0000313" key="1">
    <source>
        <dbReference type="EMBL" id="MDN7564355.1"/>
    </source>
</evidence>
<sequence>MTIDTDKQAKLASWISDVKLLVASLNDSLAKAPEGIDVTVTASEKAAMQFGSVETVTINTAWHIEVSATRTEKLI</sequence>
<dbReference type="RefSeq" id="WP_105818605.1">
    <property type="nucleotide sequence ID" value="NZ_CADEUY010000005.1"/>
</dbReference>
<name>A0AAP4QZI7_9BURK</name>
<dbReference type="AlphaFoldDB" id="A0AAP4QZI7"/>
<organism evidence="1 2">
    <name type="scientific">Burkholderia contaminans</name>
    <dbReference type="NCBI Taxonomy" id="488447"/>
    <lineage>
        <taxon>Bacteria</taxon>
        <taxon>Pseudomonadati</taxon>
        <taxon>Pseudomonadota</taxon>
        <taxon>Betaproteobacteria</taxon>
        <taxon>Burkholderiales</taxon>
        <taxon>Burkholderiaceae</taxon>
        <taxon>Burkholderia</taxon>
        <taxon>Burkholderia cepacia complex</taxon>
    </lineage>
</organism>
<dbReference type="EMBL" id="JAUJQS010000004">
    <property type="protein sequence ID" value="MDN7564355.1"/>
    <property type="molecule type" value="Genomic_DNA"/>
</dbReference>
<proteinExistence type="predicted"/>
<protein>
    <submittedName>
        <fullName evidence="1">Uncharacterized protein</fullName>
    </submittedName>
</protein>